<dbReference type="PANTHER" id="PTHR30204:SF97">
    <property type="entry name" value="MERR FAMILY REGULATORY PROTEIN"/>
    <property type="match status" value="1"/>
</dbReference>
<accession>A0A1S7FW94</accession>
<keyword evidence="4" id="KW-1185">Reference proteome</keyword>
<dbReference type="AlphaFoldDB" id="A0A1S7FW94"/>
<dbReference type="GO" id="GO:0003700">
    <property type="term" value="F:DNA-binding transcription factor activity"/>
    <property type="evidence" value="ECO:0007669"/>
    <property type="project" value="InterPro"/>
</dbReference>
<dbReference type="SMART" id="SM00422">
    <property type="entry name" value="HTH_MERR"/>
    <property type="match status" value="1"/>
</dbReference>
<dbReference type="Pfam" id="PF13411">
    <property type="entry name" value="MerR_1"/>
    <property type="match status" value="1"/>
</dbReference>
<proteinExistence type="predicted"/>
<dbReference type="Gene3D" id="3.20.80.10">
    <property type="entry name" value="Regulatory factor, effector binding domain"/>
    <property type="match status" value="1"/>
</dbReference>
<dbReference type="InterPro" id="IPR000551">
    <property type="entry name" value="MerR-type_HTH_dom"/>
</dbReference>
<dbReference type="InterPro" id="IPR009061">
    <property type="entry name" value="DNA-bd_dom_put_sf"/>
</dbReference>
<dbReference type="PROSITE" id="PS00552">
    <property type="entry name" value="HTH_MERR_1"/>
    <property type="match status" value="1"/>
</dbReference>
<name>A0A1S7FW94_9LIST</name>
<dbReference type="Pfam" id="PF06445">
    <property type="entry name" value="GyrI-like"/>
    <property type="match status" value="1"/>
</dbReference>
<keyword evidence="1" id="KW-0238">DNA-binding</keyword>
<dbReference type="InterPro" id="IPR047057">
    <property type="entry name" value="MerR_fam"/>
</dbReference>
<dbReference type="SUPFAM" id="SSF46955">
    <property type="entry name" value="Putative DNA-binding domain"/>
    <property type="match status" value="1"/>
</dbReference>
<dbReference type="InterPro" id="IPR011256">
    <property type="entry name" value="Reg_factor_effector_dom_sf"/>
</dbReference>
<dbReference type="SUPFAM" id="SSF55136">
    <property type="entry name" value="Probable bacterial effector-binding domain"/>
    <property type="match status" value="1"/>
</dbReference>
<dbReference type="PROSITE" id="PS50937">
    <property type="entry name" value="HTH_MERR_2"/>
    <property type="match status" value="1"/>
</dbReference>
<protein>
    <recommendedName>
        <fullName evidence="2">HTH merR-type domain-containing protein</fullName>
    </recommendedName>
</protein>
<dbReference type="SMART" id="SM00871">
    <property type="entry name" value="AraC_E_bind"/>
    <property type="match status" value="1"/>
</dbReference>
<dbReference type="CDD" id="cd01107">
    <property type="entry name" value="HTH_BmrR"/>
    <property type="match status" value="1"/>
</dbReference>
<dbReference type="EMBL" id="CP011102">
    <property type="protein sequence ID" value="AQY51605.1"/>
    <property type="molecule type" value="Genomic_DNA"/>
</dbReference>
<dbReference type="GO" id="GO:0003677">
    <property type="term" value="F:DNA binding"/>
    <property type="evidence" value="ECO:0007669"/>
    <property type="project" value="UniProtKB-KW"/>
</dbReference>
<dbReference type="InterPro" id="IPR029442">
    <property type="entry name" value="GyrI-like"/>
</dbReference>
<gene>
    <name evidence="3" type="ORF">UE46_11560</name>
</gene>
<feature type="domain" description="HTH merR-type" evidence="2">
    <location>
        <begin position="1"/>
        <end position="71"/>
    </location>
</feature>
<dbReference type="RefSeq" id="WP_036063452.1">
    <property type="nucleotide sequence ID" value="NZ_CP011102.1"/>
</dbReference>
<dbReference type="KEGG" id="lwi:UE46_11560"/>
<dbReference type="Proteomes" id="UP000223060">
    <property type="component" value="Chromosome"/>
</dbReference>
<reference evidence="4" key="1">
    <citation type="submission" date="2015-03" db="EMBL/GenBank/DDBJ databases">
        <authorList>
            <person name="Ferrari E."/>
            <person name="Walter M.C."/>
            <person name="Huptas C."/>
            <person name="Scherer S."/>
            <person name="Mueller-Herbst S."/>
        </authorList>
    </citation>
    <scope>NUCLEOTIDE SEQUENCE [LARGE SCALE GENOMIC DNA]</scope>
    <source>
        <strain evidence="4">LWP01</strain>
    </source>
</reference>
<sequence>MFQIGEFSKLANVSIRSLRHYDKIGLLIPEKINTETNYRHYSASQLQTINKIQKLKEIGLSLSVIKEILASGSNTETIQAHFAIRELELQEELETIKQQNLLLESSLAVLKDDSAKLNYHVVQKEIPKRFVASVRDTIPTFANEGWLWERLYKEIIPQQVQFSKEPYNMAIFHDETYLDANVDVEVQVALKQSDYQAVNGVIFKEVPAETVASVIINGSYEQMTAVTETVAIWLENHNYQLNGPMFNIYHVSIATDPNPQNWVTEACFPIKEQNNEI</sequence>
<dbReference type="PANTHER" id="PTHR30204">
    <property type="entry name" value="REDOX-CYCLING DRUG-SENSING TRANSCRIPTIONAL ACTIVATOR SOXR"/>
    <property type="match status" value="1"/>
</dbReference>
<evidence type="ECO:0000256" key="1">
    <source>
        <dbReference type="ARBA" id="ARBA00023125"/>
    </source>
</evidence>
<organism evidence="3 4">
    <name type="scientific">Listeria weihenstephanensis</name>
    <dbReference type="NCBI Taxonomy" id="1006155"/>
    <lineage>
        <taxon>Bacteria</taxon>
        <taxon>Bacillati</taxon>
        <taxon>Bacillota</taxon>
        <taxon>Bacilli</taxon>
        <taxon>Bacillales</taxon>
        <taxon>Listeriaceae</taxon>
        <taxon>Listeria</taxon>
    </lineage>
</organism>
<dbReference type="InterPro" id="IPR010499">
    <property type="entry name" value="AraC_E-bd"/>
</dbReference>
<evidence type="ECO:0000313" key="4">
    <source>
        <dbReference type="Proteomes" id="UP000223060"/>
    </source>
</evidence>
<dbReference type="Gene3D" id="1.10.1660.10">
    <property type="match status" value="1"/>
</dbReference>
<evidence type="ECO:0000313" key="3">
    <source>
        <dbReference type="EMBL" id="AQY51605.1"/>
    </source>
</evidence>
<evidence type="ECO:0000259" key="2">
    <source>
        <dbReference type="PROSITE" id="PS50937"/>
    </source>
</evidence>